<feature type="region of interest" description="Disordered" evidence="10">
    <location>
        <begin position="1"/>
        <end position="30"/>
    </location>
</feature>
<feature type="compositionally biased region" description="Polar residues" evidence="10">
    <location>
        <begin position="490"/>
        <end position="505"/>
    </location>
</feature>
<keyword evidence="4 11" id="KW-0812">Transmembrane</keyword>
<evidence type="ECO:0000313" key="13">
    <source>
        <dbReference type="Proteomes" id="UP001283361"/>
    </source>
</evidence>
<evidence type="ECO:0000313" key="12">
    <source>
        <dbReference type="EMBL" id="KAK3792878.1"/>
    </source>
</evidence>
<dbReference type="InterPro" id="IPR027359">
    <property type="entry name" value="Volt_channel_dom_sf"/>
</dbReference>
<feature type="compositionally biased region" description="Polar residues" evidence="10">
    <location>
        <begin position="430"/>
        <end position="451"/>
    </location>
</feature>
<sequence>MNGDSADDEKGIASLPSDENVFNHGREEKHRDSRQNCFKHSVFLESVVILLVIISALAITGENLIRFDLIAVPEHGTQTTSPNRSSAIVSDGVKNFTTPSTDGPLTKITTDDDALQINVEVMNILNNVFHYTSLGIAGFFCAEIVFKISTLCGEMFTEFWQIFDIVLVVLTLGVELASHYVDLPWKGLYCIKYIVLLRLWRIPFVCSMKAQQVQDCLEQDMEVYRSGQQKAEQKCTQLELSLSQQAEIIRQLEGALQTFTNEREVTSYELNPRELLRNSKPSPLPRKTIPGATQLRRSLLRRSKKEPLDIMETELSKTSRNISEGKDDKDTLDPSPDQGFVSDAVEGDDPFVEESMDTVLDTSQFQLRQKNGTKRATPLTAVAAVAAKHTASPRRKTRRSSTSEYLDYAKLTSSSSEREFSHGDSKESNPDPTSAPQANWISDPNLSQNPSVGGIGKDLPAGVSSHSSSSASDSTKPSGSDRPAEHHTQPDTWSSGGLSEDSSINGDGGKEDAERSQRHKVKKVRRFSSCPEYAYTQRVTMTSEESAFIEADDGSSDEISIHDNLAYVVTEAEALHCLAEFDGTKTYRSEEGIPMTSL</sequence>
<keyword evidence="13" id="KW-1185">Reference proteome</keyword>
<feature type="region of interest" description="Disordered" evidence="10">
    <location>
        <begin position="302"/>
        <end position="345"/>
    </location>
</feature>
<name>A0AAE1AS21_9GAST</name>
<keyword evidence="9" id="KW-0407">Ion channel</keyword>
<keyword evidence="8 11" id="KW-0472">Membrane</keyword>
<comment type="caution">
    <text evidence="12">The sequence shown here is derived from an EMBL/GenBank/DDBJ whole genome shotgun (WGS) entry which is preliminary data.</text>
</comment>
<comment type="subcellular location">
    <subcellularLocation>
        <location evidence="1">Cell membrane</location>
        <topology evidence="1">Multi-pass membrane protein</topology>
    </subcellularLocation>
</comment>
<protein>
    <recommendedName>
        <fullName evidence="14">Voltage-gated hydrogen channel 1</fullName>
    </recommendedName>
</protein>
<keyword evidence="3" id="KW-1003">Cell membrane</keyword>
<dbReference type="GO" id="GO:0034702">
    <property type="term" value="C:monoatomic ion channel complex"/>
    <property type="evidence" value="ECO:0007669"/>
    <property type="project" value="UniProtKB-KW"/>
</dbReference>
<proteinExistence type="predicted"/>
<organism evidence="12 13">
    <name type="scientific">Elysia crispata</name>
    <name type="common">lettuce slug</name>
    <dbReference type="NCBI Taxonomy" id="231223"/>
    <lineage>
        <taxon>Eukaryota</taxon>
        <taxon>Metazoa</taxon>
        <taxon>Spiralia</taxon>
        <taxon>Lophotrochozoa</taxon>
        <taxon>Mollusca</taxon>
        <taxon>Gastropoda</taxon>
        <taxon>Heterobranchia</taxon>
        <taxon>Euthyneura</taxon>
        <taxon>Panpulmonata</taxon>
        <taxon>Sacoglossa</taxon>
        <taxon>Placobranchoidea</taxon>
        <taxon>Plakobranchidae</taxon>
        <taxon>Elysia</taxon>
    </lineage>
</organism>
<dbReference type="InterPro" id="IPR031846">
    <property type="entry name" value="Hvcn1"/>
</dbReference>
<feature type="compositionally biased region" description="Low complexity" evidence="10">
    <location>
        <begin position="464"/>
        <end position="480"/>
    </location>
</feature>
<reference evidence="12" key="1">
    <citation type="journal article" date="2023" name="G3 (Bethesda)">
        <title>A reference genome for the long-term kleptoplast-retaining sea slug Elysia crispata morphotype clarki.</title>
        <authorList>
            <person name="Eastman K.E."/>
            <person name="Pendleton A.L."/>
            <person name="Shaikh M.A."/>
            <person name="Suttiyut T."/>
            <person name="Ogas R."/>
            <person name="Tomko P."/>
            <person name="Gavelis G."/>
            <person name="Widhalm J.R."/>
            <person name="Wisecaver J.H."/>
        </authorList>
    </citation>
    <scope>NUCLEOTIDE SEQUENCE</scope>
    <source>
        <strain evidence="12">ECLA1</strain>
    </source>
</reference>
<evidence type="ECO:0000256" key="9">
    <source>
        <dbReference type="ARBA" id="ARBA00023303"/>
    </source>
</evidence>
<evidence type="ECO:0000256" key="5">
    <source>
        <dbReference type="ARBA" id="ARBA00022882"/>
    </source>
</evidence>
<keyword evidence="7" id="KW-0406">Ion transport</keyword>
<feature type="transmembrane region" description="Helical" evidence="11">
    <location>
        <begin position="41"/>
        <end position="59"/>
    </location>
</feature>
<dbReference type="GO" id="GO:0030171">
    <property type="term" value="F:voltage-gated proton channel activity"/>
    <property type="evidence" value="ECO:0007669"/>
    <property type="project" value="InterPro"/>
</dbReference>
<feature type="compositionally biased region" description="Basic and acidic residues" evidence="10">
    <location>
        <begin position="323"/>
        <end position="332"/>
    </location>
</feature>
<dbReference type="GO" id="GO:0005886">
    <property type="term" value="C:plasma membrane"/>
    <property type="evidence" value="ECO:0007669"/>
    <property type="project" value="UniProtKB-SubCell"/>
</dbReference>
<evidence type="ECO:0000256" key="11">
    <source>
        <dbReference type="SAM" id="Phobius"/>
    </source>
</evidence>
<evidence type="ECO:0000256" key="6">
    <source>
        <dbReference type="ARBA" id="ARBA00022989"/>
    </source>
</evidence>
<dbReference type="AlphaFoldDB" id="A0AAE1AS21"/>
<keyword evidence="2" id="KW-0813">Transport</keyword>
<dbReference type="PANTHER" id="PTHR46480:SF1">
    <property type="entry name" value="VOLTAGE-GATED HYDROGEN CHANNEL 1"/>
    <property type="match status" value="1"/>
</dbReference>
<evidence type="ECO:0000256" key="8">
    <source>
        <dbReference type="ARBA" id="ARBA00023136"/>
    </source>
</evidence>
<dbReference type="EMBL" id="JAWDGP010001320">
    <property type="protein sequence ID" value="KAK3792878.1"/>
    <property type="molecule type" value="Genomic_DNA"/>
</dbReference>
<gene>
    <name evidence="12" type="ORF">RRG08_039812</name>
</gene>
<dbReference type="PANTHER" id="PTHR46480">
    <property type="entry name" value="F20B24.22"/>
    <property type="match status" value="1"/>
</dbReference>
<accession>A0AAE1AS21</accession>
<evidence type="ECO:0000256" key="7">
    <source>
        <dbReference type="ARBA" id="ARBA00023065"/>
    </source>
</evidence>
<keyword evidence="6 11" id="KW-1133">Transmembrane helix</keyword>
<keyword evidence="5" id="KW-0851">Voltage-gated channel</keyword>
<evidence type="ECO:0000256" key="10">
    <source>
        <dbReference type="SAM" id="MobiDB-lite"/>
    </source>
</evidence>
<evidence type="ECO:0000256" key="2">
    <source>
        <dbReference type="ARBA" id="ARBA00022448"/>
    </source>
</evidence>
<dbReference type="Gene3D" id="1.20.120.350">
    <property type="entry name" value="Voltage-gated potassium channels. Chain C"/>
    <property type="match status" value="1"/>
</dbReference>
<evidence type="ECO:0000256" key="3">
    <source>
        <dbReference type="ARBA" id="ARBA00022475"/>
    </source>
</evidence>
<feature type="compositionally biased region" description="Basic and acidic residues" evidence="10">
    <location>
        <begin position="416"/>
        <end position="429"/>
    </location>
</feature>
<evidence type="ECO:0008006" key="14">
    <source>
        <dbReference type="Google" id="ProtNLM"/>
    </source>
</evidence>
<evidence type="ECO:0000256" key="4">
    <source>
        <dbReference type="ARBA" id="ARBA00022692"/>
    </source>
</evidence>
<feature type="region of interest" description="Disordered" evidence="10">
    <location>
        <begin position="384"/>
        <end position="523"/>
    </location>
</feature>
<dbReference type="Proteomes" id="UP001283361">
    <property type="component" value="Unassembled WGS sequence"/>
</dbReference>
<evidence type="ECO:0000256" key="1">
    <source>
        <dbReference type="ARBA" id="ARBA00004651"/>
    </source>
</evidence>